<dbReference type="PANTHER" id="PTHR35174:SF4">
    <property type="entry name" value="BLL7163 PROTEIN"/>
    <property type="match status" value="1"/>
</dbReference>
<sequence length="140" mass="15950">MRFMLLLKASQDTESELWPSEALVREMDRYNDELVRAGVLLDAAGLHPSASGARIEFSQGKRTVTHGPFSETQQLIAGFWMIQVRSLEEALEWGRRWLHPHGGSDSQIELRQVFEPKDALVVEEEPMVHDAWLHAGRSRS</sequence>
<proteinExistence type="inferred from homology"/>
<dbReference type="Proteomes" id="UP000663090">
    <property type="component" value="Chromosome"/>
</dbReference>
<organism evidence="3 4">
    <name type="scientific">Myxococcus landrumensis</name>
    <dbReference type="NCBI Taxonomy" id="2813577"/>
    <lineage>
        <taxon>Bacteria</taxon>
        <taxon>Pseudomonadati</taxon>
        <taxon>Myxococcota</taxon>
        <taxon>Myxococcia</taxon>
        <taxon>Myxococcales</taxon>
        <taxon>Cystobacterineae</taxon>
        <taxon>Myxococcaceae</taxon>
        <taxon>Myxococcus</taxon>
    </lineage>
</organism>
<name>A0ABX7NI47_9BACT</name>
<dbReference type="PANTHER" id="PTHR35174">
    <property type="entry name" value="BLL7171 PROTEIN-RELATED"/>
    <property type="match status" value="1"/>
</dbReference>
<dbReference type="Pfam" id="PF03795">
    <property type="entry name" value="YCII"/>
    <property type="match status" value="1"/>
</dbReference>
<dbReference type="SUPFAM" id="SSF54909">
    <property type="entry name" value="Dimeric alpha+beta barrel"/>
    <property type="match status" value="1"/>
</dbReference>
<reference evidence="3 4" key="1">
    <citation type="submission" date="2021-02" db="EMBL/GenBank/DDBJ databases">
        <title>De Novo genome assembly of isolated myxobacteria.</title>
        <authorList>
            <person name="Stevens D.C."/>
        </authorList>
    </citation>
    <scope>NUCLEOTIDE SEQUENCE [LARGE SCALE GENOMIC DNA]</scope>
    <source>
        <strain evidence="3 4">SCHIC003</strain>
    </source>
</reference>
<dbReference type="InterPro" id="IPR005545">
    <property type="entry name" value="YCII"/>
</dbReference>
<gene>
    <name evidence="3" type="ORF">JY572_36385</name>
</gene>
<accession>A0ABX7NI47</accession>
<feature type="domain" description="YCII-related" evidence="2">
    <location>
        <begin position="1"/>
        <end position="96"/>
    </location>
</feature>
<comment type="similarity">
    <text evidence="1">Belongs to the YciI family.</text>
</comment>
<evidence type="ECO:0000313" key="3">
    <source>
        <dbReference type="EMBL" id="QSQ18537.1"/>
    </source>
</evidence>
<evidence type="ECO:0000313" key="4">
    <source>
        <dbReference type="Proteomes" id="UP000663090"/>
    </source>
</evidence>
<dbReference type="Gene3D" id="3.30.70.1060">
    <property type="entry name" value="Dimeric alpha+beta barrel"/>
    <property type="match status" value="1"/>
</dbReference>
<protein>
    <submittedName>
        <fullName evidence="3">YciI family protein</fullName>
    </submittedName>
</protein>
<keyword evidence="4" id="KW-1185">Reference proteome</keyword>
<dbReference type="EMBL" id="CP071091">
    <property type="protein sequence ID" value="QSQ18537.1"/>
    <property type="molecule type" value="Genomic_DNA"/>
</dbReference>
<evidence type="ECO:0000259" key="2">
    <source>
        <dbReference type="Pfam" id="PF03795"/>
    </source>
</evidence>
<evidence type="ECO:0000256" key="1">
    <source>
        <dbReference type="ARBA" id="ARBA00007689"/>
    </source>
</evidence>
<dbReference type="InterPro" id="IPR011008">
    <property type="entry name" value="Dimeric_a/b-barrel"/>
</dbReference>